<dbReference type="EMBL" id="JBJUIK010000015">
    <property type="protein sequence ID" value="KAL3502566.1"/>
    <property type="molecule type" value="Genomic_DNA"/>
</dbReference>
<dbReference type="Proteomes" id="UP001630127">
    <property type="component" value="Unassembled WGS sequence"/>
</dbReference>
<reference evidence="1 2" key="1">
    <citation type="submission" date="2024-11" db="EMBL/GenBank/DDBJ databases">
        <title>A near-complete genome assembly of Cinchona calisaya.</title>
        <authorList>
            <person name="Lian D.C."/>
            <person name="Zhao X.W."/>
            <person name="Wei L."/>
        </authorList>
    </citation>
    <scope>NUCLEOTIDE SEQUENCE [LARGE SCALE GENOMIC DNA]</scope>
    <source>
        <tissue evidence="1">Nenye</tissue>
    </source>
</reference>
<gene>
    <name evidence="1" type="ORF">ACH5RR_037015</name>
</gene>
<organism evidence="1 2">
    <name type="scientific">Cinchona calisaya</name>
    <dbReference type="NCBI Taxonomy" id="153742"/>
    <lineage>
        <taxon>Eukaryota</taxon>
        <taxon>Viridiplantae</taxon>
        <taxon>Streptophyta</taxon>
        <taxon>Embryophyta</taxon>
        <taxon>Tracheophyta</taxon>
        <taxon>Spermatophyta</taxon>
        <taxon>Magnoliopsida</taxon>
        <taxon>eudicotyledons</taxon>
        <taxon>Gunneridae</taxon>
        <taxon>Pentapetalae</taxon>
        <taxon>asterids</taxon>
        <taxon>lamiids</taxon>
        <taxon>Gentianales</taxon>
        <taxon>Rubiaceae</taxon>
        <taxon>Cinchonoideae</taxon>
        <taxon>Cinchoneae</taxon>
        <taxon>Cinchona</taxon>
    </lineage>
</organism>
<accession>A0ABD2Y4W7</accession>
<keyword evidence="2" id="KW-1185">Reference proteome</keyword>
<protein>
    <submittedName>
        <fullName evidence="1">Uncharacterized protein</fullName>
    </submittedName>
</protein>
<sequence>MEFCGEIIRFNIYKAMRYPSDVHSTFAIDVINSIVQKVFELNSKDRVEAAITKHLIMDNLKDPKGKLALKEHPPILEIKPLPNHLKYIFLGDKNNLLVIIEKDITPLQEKKLV</sequence>
<evidence type="ECO:0000313" key="2">
    <source>
        <dbReference type="Proteomes" id="UP001630127"/>
    </source>
</evidence>
<evidence type="ECO:0000313" key="1">
    <source>
        <dbReference type="EMBL" id="KAL3502566.1"/>
    </source>
</evidence>
<comment type="caution">
    <text evidence="1">The sequence shown here is derived from an EMBL/GenBank/DDBJ whole genome shotgun (WGS) entry which is preliminary data.</text>
</comment>
<name>A0ABD2Y4W7_9GENT</name>
<dbReference type="AlphaFoldDB" id="A0ABD2Y4W7"/>
<proteinExistence type="predicted"/>